<dbReference type="InterPro" id="IPR012340">
    <property type="entry name" value="NA-bd_OB-fold"/>
</dbReference>
<dbReference type="GO" id="GO:0004824">
    <property type="term" value="F:lysine-tRNA ligase activity"/>
    <property type="evidence" value="ECO:0007669"/>
    <property type="project" value="UniProtKB-UniRule"/>
</dbReference>
<comment type="cofactor">
    <cofactor evidence="7 8">
        <name>Mg(2+)</name>
        <dbReference type="ChEBI" id="CHEBI:18420"/>
    </cofactor>
    <text evidence="7 8">Binds 3 Mg(2+) ions per subunit.</text>
</comment>
<keyword evidence="7" id="KW-0648">Protein biosynthesis</keyword>
<evidence type="ECO:0000256" key="5">
    <source>
        <dbReference type="ARBA" id="ARBA00023146"/>
    </source>
</evidence>
<feature type="binding site" evidence="7">
    <location>
        <position position="408"/>
    </location>
    <ligand>
        <name>Mg(2+)</name>
        <dbReference type="ChEBI" id="CHEBI:18420"/>
        <label>2</label>
    </ligand>
</feature>
<evidence type="ECO:0000313" key="11">
    <source>
        <dbReference type="Proteomes" id="UP000034913"/>
    </source>
</evidence>
<sequence length="490" mass="55430">MEQSLEQIIAARLDKLRELRREGVDPYPAKSARTLTAADFIAKFSALKRAKKSVTLAGRLMVMREFGGLTFGILKDGYGQTQILFKKDEFGAKAYQGLKLLDAGDIIQTKGTAMLTKKGEKTLLVKKFTLLAKSLRPLPEKWHGLTDQEARFRQRYLDILLNLEVKDRFVIKNRLVQSIREFLLREGYIEVDTPALQPLPGGALAAPFKTHYQATNSDVYLRIAPELYLKRLIVGGMERVFEFARVFRNEGVSTQHLQDFTMLEFYQAYADYNELMKLTEEMLSGAVKEIFGTTKVKFGGQLIDWKTPWPKKSFRELIRQHAGIDIDKFPTAESLQAEIKRKKIKLTYAGRAGRGKLIDELYKETARPKLVNPVFLVDHPLDLSPLAKKMADDPTKVQRFQLVVAGMEVTNAFSELNDPIDQKERFQSQAKLKRAGDSEAHSMDDDFVKALEYGMPPTAGCGIGIERLVALLTGADSVREAVLFPFVKDK</sequence>
<dbReference type="CDD" id="cd04322">
    <property type="entry name" value="LysRS_N"/>
    <property type="match status" value="1"/>
</dbReference>
<dbReference type="InterPro" id="IPR045864">
    <property type="entry name" value="aa-tRNA-synth_II/BPL/LPL"/>
</dbReference>
<dbReference type="GO" id="GO:0000049">
    <property type="term" value="F:tRNA binding"/>
    <property type="evidence" value="ECO:0007669"/>
    <property type="project" value="TreeGrafter"/>
</dbReference>
<dbReference type="GO" id="GO:0006430">
    <property type="term" value="P:lysyl-tRNA aminoacylation"/>
    <property type="evidence" value="ECO:0007669"/>
    <property type="project" value="UniProtKB-UniRule"/>
</dbReference>
<dbReference type="SUPFAM" id="SSF50249">
    <property type="entry name" value="Nucleic acid-binding proteins"/>
    <property type="match status" value="1"/>
</dbReference>
<dbReference type="Gene3D" id="2.40.50.140">
    <property type="entry name" value="Nucleic acid-binding proteins"/>
    <property type="match status" value="1"/>
</dbReference>
<dbReference type="PATRIC" id="fig|1620414.3.peg.460"/>
<dbReference type="InterPro" id="IPR002313">
    <property type="entry name" value="Lys-tRNA-ligase_II"/>
</dbReference>
<dbReference type="Gene3D" id="3.30.930.10">
    <property type="entry name" value="Bira Bifunctional Protein, Domain 2"/>
    <property type="match status" value="1"/>
</dbReference>
<keyword evidence="5 7" id="KW-0030">Aminoacyl-tRNA synthetase</keyword>
<dbReference type="PROSITE" id="PS50862">
    <property type="entry name" value="AA_TRNA_LIGASE_II"/>
    <property type="match status" value="1"/>
</dbReference>
<comment type="similarity">
    <text evidence="7">Belongs to the class-II aminoacyl-tRNA synthetase family.</text>
</comment>
<dbReference type="HAMAP" id="MF_00252">
    <property type="entry name" value="Lys_tRNA_synth_class2"/>
    <property type="match status" value="1"/>
</dbReference>
<dbReference type="PRINTS" id="PR00982">
    <property type="entry name" value="TRNASYNTHLYS"/>
</dbReference>
<feature type="domain" description="Aminoacyl-transfer RNA synthetases class-II family profile" evidence="9">
    <location>
        <begin position="169"/>
        <end position="485"/>
    </location>
</feature>
<proteinExistence type="inferred from homology"/>
<evidence type="ECO:0000256" key="2">
    <source>
        <dbReference type="ARBA" id="ARBA00022723"/>
    </source>
</evidence>
<comment type="subunit">
    <text evidence="7">Homodimer.</text>
</comment>
<evidence type="ECO:0000256" key="3">
    <source>
        <dbReference type="ARBA" id="ARBA00022741"/>
    </source>
</evidence>
<evidence type="ECO:0000313" key="10">
    <source>
        <dbReference type="EMBL" id="KKW26898.1"/>
    </source>
</evidence>
<dbReference type="GO" id="GO:0005524">
    <property type="term" value="F:ATP binding"/>
    <property type="evidence" value="ECO:0007669"/>
    <property type="project" value="UniProtKB-UniRule"/>
</dbReference>
<dbReference type="PANTHER" id="PTHR42918:SF15">
    <property type="entry name" value="LYSINE--TRNA LIGASE, CHLOROPLASTIC_MITOCHONDRIAL"/>
    <property type="match status" value="1"/>
</dbReference>
<keyword evidence="1 7" id="KW-0436">Ligase</keyword>
<comment type="catalytic activity">
    <reaction evidence="6 7 8">
        <text>tRNA(Lys) + L-lysine + ATP = L-lysyl-tRNA(Lys) + AMP + diphosphate</text>
        <dbReference type="Rhea" id="RHEA:20792"/>
        <dbReference type="Rhea" id="RHEA-COMP:9696"/>
        <dbReference type="Rhea" id="RHEA-COMP:9697"/>
        <dbReference type="ChEBI" id="CHEBI:30616"/>
        <dbReference type="ChEBI" id="CHEBI:32551"/>
        <dbReference type="ChEBI" id="CHEBI:33019"/>
        <dbReference type="ChEBI" id="CHEBI:78442"/>
        <dbReference type="ChEBI" id="CHEBI:78529"/>
        <dbReference type="ChEBI" id="CHEBI:456215"/>
        <dbReference type="EC" id="6.1.1.6"/>
    </reaction>
</comment>
<dbReference type="InterPro" id="IPR006195">
    <property type="entry name" value="aa-tRNA-synth_II"/>
</dbReference>
<dbReference type="GO" id="GO:0000287">
    <property type="term" value="F:magnesium ion binding"/>
    <property type="evidence" value="ECO:0007669"/>
    <property type="project" value="UniProtKB-UniRule"/>
</dbReference>
<organism evidence="10 11">
    <name type="scientific">candidate division Kazan bacterium GW2011_GWB1_52_7</name>
    <dbReference type="NCBI Taxonomy" id="1620414"/>
    <lineage>
        <taxon>Bacteria</taxon>
        <taxon>Bacteria division Kazan-3B-28</taxon>
    </lineage>
</organism>
<protein>
    <recommendedName>
        <fullName evidence="7">Lysine--tRNA ligase</fullName>
        <ecNumber evidence="7">6.1.1.6</ecNumber>
    </recommendedName>
    <alternativeName>
        <fullName evidence="7">Lysyl-tRNA synthetase</fullName>
        <shortName evidence="7">LysRS</shortName>
    </alternativeName>
</protein>
<gene>
    <name evidence="7" type="primary">lysS</name>
    <name evidence="10" type="ORF">VF00_C0002G0223</name>
</gene>
<keyword evidence="3 7" id="KW-0547">Nucleotide-binding</keyword>
<dbReference type="InterPro" id="IPR004365">
    <property type="entry name" value="NA-bd_OB_tRNA"/>
</dbReference>
<dbReference type="SUPFAM" id="SSF55681">
    <property type="entry name" value="Class II aaRS and biotin synthetases"/>
    <property type="match status" value="1"/>
</dbReference>
<dbReference type="NCBIfam" id="TIGR00499">
    <property type="entry name" value="lysS_bact"/>
    <property type="match status" value="1"/>
</dbReference>
<dbReference type="InterPro" id="IPR044136">
    <property type="entry name" value="Lys-tRNA-ligase_II_N"/>
</dbReference>
<dbReference type="Pfam" id="PF01336">
    <property type="entry name" value="tRNA_anti-codon"/>
    <property type="match status" value="1"/>
</dbReference>
<evidence type="ECO:0000256" key="6">
    <source>
        <dbReference type="ARBA" id="ARBA00048573"/>
    </source>
</evidence>
<keyword evidence="2 7" id="KW-0479">Metal-binding</keyword>
<dbReference type="GO" id="GO:0005829">
    <property type="term" value="C:cytosol"/>
    <property type="evidence" value="ECO:0007669"/>
    <property type="project" value="TreeGrafter"/>
</dbReference>
<accession>A0A0G1X6V7</accession>
<dbReference type="Pfam" id="PF00152">
    <property type="entry name" value="tRNA-synt_2"/>
    <property type="match status" value="1"/>
</dbReference>
<name>A0A0G1X6V7_UNCK3</name>
<keyword evidence="7" id="KW-0963">Cytoplasm</keyword>
<dbReference type="PANTHER" id="PTHR42918">
    <property type="entry name" value="LYSYL-TRNA SYNTHETASE"/>
    <property type="match status" value="1"/>
</dbReference>
<evidence type="ECO:0000256" key="7">
    <source>
        <dbReference type="HAMAP-Rule" id="MF_00252"/>
    </source>
</evidence>
<dbReference type="EC" id="6.1.1.6" evidence="7"/>
<dbReference type="InterPro" id="IPR018149">
    <property type="entry name" value="Lys-tRNA-synth_II_C"/>
</dbReference>
<evidence type="ECO:0000259" key="9">
    <source>
        <dbReference type="PROSITE" id="PS50862"/>
    </source>
</evidence>
<dbReference type="AlphaFoldDB" id="A0A0G1X6V7"/>
<dbReference type="CDD" id="cd00775">
    <property type="entry name" value="LysRS_core"/>
    <property type="match status" value="1"/>
</dbReference>
<evidence type="ECO:0000256" key="1">
    <source>
        <dbReference type="ARBA" id="ARBA00022598"/>
    </source>
</evidence>
<evidence type="ECO:0000256" key="8">
    <source>
        <dbReference type="RuleBase" id="RU000336"/>
    </source>
</evidence>
<dbReference type="NCBIfam" id="NF001756">
    <property type="entry name" value="PRK00484.1"/>
    <property type="match status" value="1"/>
</dbReference>
<dbReference type="Proteomes" id="UP000034913">
    <property type="component" value="Unassembled WGS sequence"/>
</dbReference>
<comment type="caution">
    <text evidence="7">Lacks conserved residue(s) required for the propagation of feature annotation.</text>
</comment>
<reference evidence="10 11" key="1">
    <citation type="journal article" date="2015" name="Nature">
        <title>rRNA introns, odd ribosomes, and small enigmatic genomes across a large radiation of phyla.</title>
        <authorList>
            <person name="Brown C.T."/>
            <person name="Hug L.A."/>
            <person name="Thomas B.C."/>
            <person name="Sharon I."/>
            <person name="Castelle C.J."/>
            <person name="Singh A."/>
            <person name="Wilkins M.J."/>
            <person name="Williams K.H."/>
            <person name="Banfield J.F."/>
        </authorList>
    </citation>
    <scope>NUCLEOTIDE SEQUENCE [LARGE SCALE GENOMIC DNA]</scope>
</reference>
<keyword evidence="7 8" id="KW-0460">Magnesium</keyword>
<evidence type="ECO:0000256" key="4">
    <source>
        <dbReference type="ARBA" id="ARBA00022840"/>
    </source>
</evidence>
<comment type="caution">
    <text evidence="10">The sequence shown here is derived from an EMBL/GenBank/DDBJ whole genome shotgun (WGS) entry which is preliminary data.</text>
</comment>
<feature type="binding site" evidence="7">
    <location>
        <position position="408"/>
    </location>
    <ligand>
        <name>Mg(2+)</name>
        <dbReference type="ChEBI" id="CHEBI:18420"/>
        <label>1</label>
    </ligand>
</feature>
<dbReference type="InterPro" id="IPR004364">
    <property type="entry name" value="Aa-tRNA-synt_II"/>
</dbReference>
<dbReference type="EMBL" id="LCRB01000002">
    <property type="protein sequence ID" value="KKW26898.1"/>
    <property type="molecule type" value="Genomic_DNA"/>
</dbReference>
<keyword evidence="4 7" id="KW-0067">ATP-binding</keyword>
<comment type="subcellular location">
    <subcellularLocation>
        <location evidence="7">Cytoplasm</location>
    </subcellularLocation>
</comment>